<organism evidence="10 11">
    <name type="scientific">Komagataella pastoris</name>
    <name type="common">Yeast</name>
    <name type="synonym">Pichia pastoris</name>
    <dbReference type="NCBI Taxonomy" id="4922"/>
    <lineage>
        <taxon>Eukaryota</taxon>
        <taxon>Fungi</taxon>
        <taxon>Dikarya</taxon>
        <taxon>Ascomycota</taxon>
        <taxon>Saccharomycotina</taxon>
        <taxon>Pichiomycetes</taxon>
        <taxon>Pichiales</taxon>
        <taxon>Pichiaceae</taxon>
        <taxon>Komagataella</taxon>
    </lineage>
</organism>
<keyword evidence="4" id="KW-0813">Transport</keyword>
<feature type="region of interest" description="Disordered" evidence="8">
    <location>
        <begin position="1"/>
        <end position="27"/>
    </location>
</feature>
<gene>
    <name evidence="10" type="ORF">ATY40_BA7502396</name>
</gene>
<dbReference type="PANTHER" id="PTHR21713">
    <property type="entry name" value="NASCENT POLYPEPTIDE ASSOCIATED COMPLEX ALPHA SUBUNIT-RELATED"/>
    <property type="match status" value="1"/>
</dbReference>
<comment type="similarity">
    <text evidence="2">Belongs to the NAC-alpha family.</text>
</comment>
<feature type="compositionally biased region" description="Low complexity" evidence="8">
    <location>
        <begin position="112"/>
        <end position="123"/>
    </location>
</feature>
<dbReference type="InterPro" id="IPR038187">
    <property type="entry name" value="NAC_A/B_dom_sf"/>
</dbReference>
<dbReference type="EMBL" id="CP014585">
    <property type="protein sequence ID" value="ANZ75954.1"/>
    <property type="molecule type" value="Genomic_DNA"/>
</dbReference>
<feature type="domain" description="NAC-A/B" evidence="9">
    <location>
        <begin position="38"/>
        <end position="102"/>
    </location>
</feature>
<dbReference type="SUPFAM" id="SSF46934">
    <property type="entry name" value="UBA-like"/>
    <property type="match status" value="1"/>
</dbReference>
<evidence type="ECO:0000256" key="8">
    <source>
        <dbReference type="SAM" id="MobiDB-lite"/>
    </source>
</evidence>
<dbReference type="InterPro" id="IPR002715">
    <property type="entry name" value="Nas_poly-pep-assoc_cplx_dom"/>
</dbReference>
<dbReference type="Gene3D" id="2.20.70.30">
    <property type="entry name" value="Nascent polypeptide-associated complex domain"/>
    <property type="match status" value="1"/>
</dbReference>
<protein>
    <recommendedName>
        <fullName evidence="3">Nascent polypeptide-associated complex subunit alpha</fullName>
    </recommendedName>
    <alternativeName>
        <fullName evidence="7">Alpha-NAC</fullName>
    </alternativeName>
</protein>
<evidence type="ECO:0000256" key="1">
    <source>
        <dbReference type="ARBA" id="ARBA00004496"/>
    </source>
</evidence>
<evidence type="ECO:0000313" key="11">
    <source>
        <dbReference type="Proteomes" id="UP000094565"/>
    </source>
</evidence>
<evidence type="ECO:0000256" key="6">
    <source>
        <dbReference type="ARBA" id="ARBA00025035"/>
    </source>
</evidence>
<dbReference type="Gene3D" id="1.10.8.10">
    <property type="entry name" value="DNA helicase RuvA subunit, C-terminal domain"/>
    <property type="match status" value="1"/>
</dbReference>
<keyword evidence="11" id="KW-1185">Reference proteome</keyword>
<dbReference type="InterPro" id="IPR016641">
    <property type="entry name" value="EGD2/NACA0like"/>
</dbReference>
<dbReference type="CDD" id="cd14358">
    <property type="entry name" value="UBA_NAC_euk"/>
    <property type="match status" value="1"/>
</dbReference>
<name>A0A1B2JD17_PICPA</name>
<evidence type="ECO:0000313" key="10">
    <source>
        <dbReference type="EMBL" id="ANZ75954.1"/>
    </source>
</evidence>
<dbReference type="Proteomes" id="UP000094565">
    <property type="component" value="Chromosome 2"/>
</dbReference>
<proteinExistence type="inferred from homology"/>
<evidence type="ECO:0000256" key="3">
    <source>
        <dbReference type="ARBA" id="ARBA00014437"/>
    </source>
</evidence>
<dbReference type="CDD" id="cd22054">
    <property type="entry name" value="NAC_NACA"/>
    <property type="match status" value="1"/>
</dbReference>
<dbReference type="PIRSF" id="PIRSF015901">
    <property type="entry name" value="NAC_alpha"/>
    <property type="match status" value="1"/>
</dbReference>
<dbReference type="SMART" id="SM01407">
    <property type="entry name" value="NAC"/>
    <property type="match status" value="1"/>
</dbReference>
<comment type="function">
    <text evidence="6">Component of the nascent polypeptide-associated complex (NAC), a dynamic component of the ribosomal exit tunnel, protecting the emerging polypeptides from interaction with other cytoplasmic proteins to ensure appropriate nascent protein targeting. The NAC complex also promotes mitochondrial protein import by enhancing productive ribosome interactions with the outer mitochondrial membrane and blocks the inappropriate interaction of ribosomes translating non-secretory nascent polypeptides with translocation sites in the membrane of the endoplasmic reticulum. EGD2 may also be involved in transcription regulation.</text>
</comment>
<sequence length="202" mass="21664">MSVEEPKIEEITENQETNEQTEVSQQEIPEGAQVRIISKNEKKARAAILKLDLKKVKGISRVTFRKKGNYILAISAPEVYRTPAGSYVVFGEAEVEDLNKRYAETAAAQQAAQQAAQSAGQSGDAEGTPSKDPASITADLEASANAPNKENDDDDEEVDATGVDSADIDIVVEQTGVSRNKAIKALKTHNGDMVNAIMSLSS</sequence>
<evidence type="ECO:0000259" key="9">
    <source>
        <dbReference type="PROSITE" id="PS51151"/>
    </source>
</evidence>
<dbReference type="PROSITE" id="PS51151">
    <property type="entry name" value="NAC_AB"/>
    <property type="match status" value="1"/>
</dbReference>
<evidence type="ECO:0000256" key="4">
    <source>
        <dbReference type="ARBA" id="ARBA00022448"/>
    </source>
</evidence>
<dbReference type="GO" id="GO:0015031">
    <property type="term" value="P:protein transport"/>
    <property type="evidence" value="ECO:0007669"/>
    <property type="project" value="UniProtKB-KW"/>
</dbReference>
<evidence type="ECO:0000256" key="7">
    <source>
        <dbReference type="ARBA" id="ARBA00030300"/>
    </source>
</evidence>
<reference evidence="10 11" key="1">
    <citation type="submission" date="2016-02" db="EMBL/GenBank/DDBJ databases">
        <title>Comparative genomic and transcriptomic foundation for Pichia pastoris.</title>
        <authorList>
            <person name="Love K.R."/>
            <person name="Shah K.A."/>
            <person name="Whittaker C.A."/>
            <person name="Wu J."/>
            <person name="Bartlett M.C."/>
            <person name="Ma D."/>
            <person name="Leeson R.L."/>
            <person name="Priest M."/>
            <person name="Young S.K."/>
            <person name="Love J.C."/>
        </authorList>
    </citation>
    <scope>NUCLEOTIDE SEQUENCE [LARGE SCALE GENOMIC DNA]</scope>
    <source>
        <strain evidence="10 11">ATCC 28485</strain>
    </source>
</reference>
<accession>A0A1B2JD17</accession>
<dbReference type="InterPro" id="IPR009060">
    <property type="entry name" value="UBA-like_sf"/>
</dbReference>
<comment type="subcellular location">
    <subcellularLocation>
        <location evidence="1">Cytoplasm</location>
    </subcellularLocation>
</comment>
<keyword evidence="5" id="KW-0653">Protein transport</keyword>
<dbReference type="AlphaFoldDB" id="A0A1B2JD17"/>
<feature type="region of interest" description="Disordered" evidence="8">
    <location>
        <begin position="112"/>
        <end position="167"/>
    </location>
</feature>
<evidence type="ECO:0000256" key="5">
    <source>
        <dbReference type="ARBA" id="ARBA00022927"/>
    </source>
</evidence>
<dbReference type="GO" id="GO:0005854">
    <property type="term" value="C:nascent polypeptide-associated complex"/>
    <property type="evidence" value="ECO:0007669"/>
    <property type="project" value="InterPro"/>
</dbReference>
<feature type="compositionally biased region" description="Basic and acidic residues" evidence="8">
    <location>
        <begin position="1"/>
        <end position="10"/>
    </location>
</feature>
<dbReference type="OrthoDB" id="3169036at2759"/>
<dbReference type="Pfam" id="PF01849">
    <property type="entry name" value="NAC"/>
    <property type="match status" value="1"/>
</dbReference>
<evidence type="ECO:0000256" key="2">
    <source>
        <dbReference type="ARBA" id="ARBA00009882"/>
    </source>
</evidence>
<dbReference type="Pfam" id="PF19026">
    <property type="entry name" value="UBA_HYPK"/>
    <property type="match status" value="1"/>
</dbReference>
<dbReference type="InterPro" id="IPR044034">
    <property type="entry name" value="NAC-like_UBA"/>
</dbReference>